<dbReference type="InterPro" id="IPR018062">
    <property type="entry name" value="HTH_AraC-typ_CS"/>
</dbReference>
<feature type="domain" description="HTH araC/xylS-type" evidence="4">
    <location>
        <begin position="223"/>
        <end position="322"/>
    </location>
</feature>
<dbReference type="SUPFAM" id="SSF46689">
    <property type="entry name" value="Homeodomain-like"/>
    <property type="match status" value="1"/>
</dbReference>
<keyword evidence="2" id="KW-0238">DNA-binding</keyword>
<dbReference type="Proteomes" id="UP001176806">
    <property type="component" value="Unassembled WGS sequence"/>
</dbReference>
<reference evidence="5" key="1">
    <citation type="submission" date="2023-07" db="EMBL/GenBank/DDBJ databases">
        <title>Two novel species in the genus Flavivirga.</title>
        <authorList>
            <person name="Kwon K."/>
        </authorList>
    </citation>
    <scope>NUCLEOTIDE SEQUENCE</scope>
    <source>
        <strain evidence="5">KACC 14158</strain>
    </source>
</reference>
<dbReference type="Gene3D" id="3.30.450.20">
    <property type="entry name" value="PAS domain"/>
    <property type="match status" value="1"/>
</dbReference>
<dbReference type="PROSITE" id="PS00041">
    <property type="entry name" value="HTH_ARAC_FAMILY_1"/>
    <property type="match status" value="1"/>
</dbReference>
<dbReference type="InterPro" id="IPR018060">
    <property type="entry name" value="HTH_AraC"/>
</dbReference>
<dbReference type="Gene3D" id="1.10.10.60">
    <property type="entry name" value="Homeodomain-like"/>
    <property type="match status" value="1"/>
</dbReference>
<evidence type="ECO:0000313" key="5">
    <source>
        <dbReference type="EMBL" id="MDO5977115.1"/>
    </source>
</evidence>
<dbReference type="PROSITE" id="PS01124">
    <property type="entry name" value="HTH_ARAC_FAMILY_2"/>
    <property type="match status" value="1"/>
</dbReference>
<sequence length="346" mass="40362">MKLIQVKKERIQRIQQMLLEMAGGNFFYRLERLGNNDIIEGVEMALNMLSEEIQESLPYESFVNSNGIGRTLVEMCFLLDVNGLVQTTNEKTSRLMFIQHEDIVGKSFESFLSEDSKIKWQVVWKSLLQTDLYATNLDLVFSMNNELLIPKNCHITSLKGSPEMEKTILVTVVLHTKVQLELEKELKKRIIQFQDRQYQTNKNPKTLVKQKTILSINDVDKVKQAYNIIINNPAKDFPNLKDFALQIGTNEFKLKFGFKKLYGTSVHQFLISERLRKSILLVQYSELSLKRIANLTGFKSYPHFCRTFKKRFEFTPSTLRKRTLEDRKSDIPHLIPLENDISNKDE</sequence>
<gene>
    <name evidence="5" type="ORF">Q4Q40_23205</name>
</gene>
<keyword evidence="6" id="KW-1185">Reference proteome</keyword>
<evidence type="ECO:0000313" key="6">
    <source>
        <dbReference type="Proteomes" id="UP001176806"/>
    </source>
</evidence>
<evidence type="ECO:0000256" key="2">
    <source>
        <dbReference type="ARBA" id="ARBA00023125"/>
    </source>
</evidence>
<accession>A0ABT8WVD9</accession>
<dbReference type="InterPro" id="IPR053142">
    <property type="entry name" value="PchR_regulatory_protein"/>
</dbReference>
<evidence type="ECO:0000256" key="1">
    <source>
        <dbReference type="ARBA" id="ARBA00023015"/>
    </source>
</evidence>
<protein>
    <submittedName>
        <fullName evidence="5">AraC family transcriptional regulator</fullName>
    </submittedName>
</protein>
<evidence type="ECO:0000259" key="4">
    <source>
        <dbReference type="PROSITE" id="PS01124"/>
    </source>
</evidence>
<keyword evidence="1" id="KW-0805">Transcription regulation</keyword>
<dbReference type="EMBL" id="JAUOEL010000012">
    <property type="protein sequence ID" value="MDO5977115.1"/>
    <property type="molecule type" value="Genomic_DNA"/>
</dbReference>
<dbReference type="PANTHER" id="PTHR47893:SF1">
    <property type="entry name" value="REGULATORY PROTEIN PCHR"/>
    <property type="match status" value="1"/>
</dbReference>
<dbReference type="RefSeq" id="WP_303304447.1">
    <property type="nucleotide sequence ID" value="NZ_BAABDA010000011.1"/>
</dbReference>
<keyword evidence="3" id="KW-0804">Transcription</keyword>
<comment type="caution">
    <text evidence="5">The sequence shown here is derived from an EMBL/GenBank/DDBJ whole genome shotgun (WGS) entry which is preliminary data.</text>
</comment>
<dbReference type="InterPro" id="IPR009057">
    <property type="entry name" value="Homeodomain-like_sf"/>
</dbReference>
<dbReference type="SMART" id="SM00342">
    <property type="entry name" value="HTH_ARAC"/>
    <property type="match status" value="1"/>
</dbReference>
<evidence type="ECO:0000256" key="3">
    <source>
        <dbReference type="ARBA" id="ARBA00023163"/>
    </source>
</evidence>
<name>A0ABT8WVD9_9FLAO</name>
<organism evidence="5 6">
    <name type="scientific">Flavivirga jejuensis</name>
    <dbReference type="NCBI Taxonomy" id="870487"/>
    <lineage>
        <taxon>Bacteria</taxon>
        <taxon>Pseudomonadati</taxon>
        <taxon>Bacteroidota</taxon>
        <taxon>Flavobacteriia</taxon>
        <taxon>Flavobacteriales</taxon>
        <taxon>Flavobacteriaceae</taxon>
        <taxon>Flavivirga</taxon>
    </lineage>
</organism>
<dbReference type="PANTHER" id="PTHR47893">
    <property type="entry name" value="REGULATORY PROTEIN PCHR"/>
    <property type="match status" value="1"/>
</dbReference>
<dbReference type="Pfam" id="PF12833">
    <property type="entry name" value="HTH_18"/>
    <property type="match status" value="1"/>
</dbReference>
<proteinExistence type="predicted"/>